<gene>
    <name evidence="2" type="ORF">CRG98_032047</name>
</gene>
<organism evidence="2 3">
    <name type="scientific">Punica granatum</name>
    <name type="common">Pomegranate</name>
    <dbReference type="NCBI Taxonomy" id="22663"/>
    <lineage>
        <taxon>Eukaryota</taxon>
        <taxon>Viridiplantae</taxon>
        <taxon>Streptophyta</taxon>
        <taxon>Embryophyta</taxon>
        <taxon>Tracheophyta</taxon>
        <taxon>Spermatophyta</taxon>
        <taxon>Magnoliopsida</taxon>
        <taxon>eudicotyledons</taxon>
        <taxon>Gunneridae</taxon>
        <taxon>Pentapetalae</taxon>
        <taxon>rosids</taxon>
        <taxon>malvids</taxon>
        <taxon>Myrtales</taxon>
        <taxon>Lythraceae</taxon>
        <taxon>Punica</taxon>
    </lineage>
</organism>
<sequence length="78" mass="9012">NFERNHTYIAPSYDEEESSSGNRFKMKLKEFHRNAASFTALDRNYLTPFFTSHNGDMDDDDFDDQTPPSSRSGFRGHG</sequence>
<reference evidence="2 3" key="1">
    <citation type="submission" date="2017-11" db="EMBL/GenBank/DDBJ databases">
        <title>De-novo sequencing of pomegranate (Punica granatum L.) genome.</title>
        <authorList>
            <person name="Akparov Z."/>
            <person name="Amiraslanov A."/>
            <person name="Hajiyeva S."/>
            <person name="Abbasov M."/>
            <person name="Kaur K."/>
            <person name="Hamwieh A."/>
            <person name="Solovyev V."/>
            <person name="Salamov A."/>
            <person name="Braich B."/>
            <person name="Kosarev P."/>
            <person name="Mahmoud A."/>
            <person name="Hajiyev E."/>
            <person name="Babayeva S."/>
            <person name="Izzatullayeva V."/>
            <person name="Mammadov A."/>
            <person name="Mammadov A."/>
            <person name="Sharifova S."/>
            <person name="Ojaghi J."/>
            <person name="Eynullazada K."/>
            <person name="Bayramov B."/>
            <person name="Abdulazimova A."/>
            <person name="Shahmuradov I."/>
        </authorList>
    </citation>
    <scope>NUCLEOTIDE SEQUENCE [LARGE SCALE GENOMIC DNA]</scope>
    <source>
        <strain evidence="3">cv. AG2017</strain>
        <tissue evidence="2">Leaf</tissue>
    </source>
</reference>
<dbReference type="EMBL" id="PGOL01002494">
    <property type="protein sequence ID" value="PKI47553.1"/>
    <property type="molecule type" value="Genomic_DNA"/>
</dbReference>
<dbReference type="STRING" id="22663.A0A2I0IUV6"/>
<feature type="region of interest" description="Disordered" evidence="1">
    <location>
        <begin position="53"/>
        <end position="78"/>
    </location>
</feature>
<feature type="region of interest" description="Disordered" evidence="1">
    <location>
        <begin position="1"/>
        <end position="21"/>
    </location>
</feature>
<feature type="non-terminal residue" evidence="2">
    <location>
        <position position="1"/>
    </location>
</feature>
<proteinExistence type="predicted"/>
<protein>
    <submittedName>
        <fullName evidence="2">Uncharacterized protein</fullName>
    </submittedName>
</protein>
<dbReference type="AlphaFoldDB" id="A0A2I0IUV6"/>
<dbReference type="Proteomes" id="UP000233551">
    <property type="component" value="Unassembled WGS sequence"/>
</dbReference>
<evidence type="ECO:0000313" key="3">
    <source>
        <dbReference type="Proteomes" id="UP000233551"/>
    </source>
</evidence>
<evidence type="ECO:0000313" key="2">
    <source>
        <dbReference type="EMBL" id="PKI47553.1"/>
    </source>
</evidence>
<comment type="caution">
    <text evidence="2">The sequence shown here is derived from an EMBL/GenBank/DDBJ whole genome shotgun (WGS) entry which is preliminary data.</text>
</comment>
<evidence type="ECO:0000256" key="1">
    <source>
        <dbReference type="SAM" id="MobiDB-lite"/>
    </source>
</evidence>
<accession>A0A2I0IUV6</accession>
<keyword evidence="3" id="KW-1185">Reference proteome</keyword>
<name>A0A2I0IUV6_PUNGR</name>